<evidence type="ECO:0000256" key="2">
    <source>
        <dbReference type="ARBA" id="ARBA00022737"/>
    </source>
</evidence>
<dbReference type="SUPFAM" id="SSF69318">
    <property type="entry name" value="Integrin alpha N-terminal domain"/>
    <property type="match status" value="3"/>
</dbReference>
<dbReference type="SMART" id="SM00191">
    <property type="entry name" value="Int_alpha"/>
    <property type="match status" value="2"/>
</dbReference>
<dbReference type="PANTHER" id="PTHR16026">
    <property type="entry name" value="CARTILAGE ACIDIC PROTEIN 1"/>
    <property type="match status" value="1"/>
</dbReference>
<dbReference type="Gene3D" id="2.130.10.130">
    <property type="entry name" value="Integrin alpha, N-terminal"/>
    <property type="match status" value="5"/>
</dbReference>
<feature type="domain" description="ASPIC/UnbV" evidence="5">
    <location>
        <begin position="533"/>
        <end position="599"/>
    </location>
</feature>
<dbReference type="AlphaFoldDB" id="A0A0E9MX09"/>
<evidence type="ECO:0000256" key="3">
    <source>
        <dbReference type="ARBA" id="ARBA00023180"/>
    </source>
</evidence>
<evidence type="ECO:0000256" key="4">
    <source>
        <dbReference type="SAM" id="SignalP"/>
    </source>
</evidence>
<dbReference type="STRING" id="1220578.FPE01S_01_10510"/>
<keyword evidence="7" id="KW-1185">Reference proteome</keyword>
<sequence>MFMNILPHKLLPAIILLGIVHLLNGCTAAEPAGFTDVTGSSGIEFVNSFQETEKFNVFNFMNMYNGGGVAVGDLNNDGLPDLFFTANQLPDRLYLNKGDLSFEDITEKAGVAGKPGWKTGVSMADVNGDGLLDIYVCYSGLGDAAYRANQLFINQGVENGYPVFHESAAAFGLDAPGTNSNQAVFFDFDRDGDLDMFLLNHATTFYSPFVNTSKLRSLRHPSFSHRLYRNDGGHFTDISIAAGLKGGGNTFGLGVIASDVNKDGWPDLYMTNDFEEQDYLLLNKHDGTFEDVTKKCFGHISRYGMGCDIADYNNDAEPDIFVADMLPEDNRRQKLLKGPDQYDKYTLLVDSGYFHQNMRNTFQVCQGIDEQGLPRYAEIGQLAGISNTDWSWAPLFADFDNDGLKDLFLTNGYWRDFTNLDFSNYVVNDYQQQHGNQSVSLEVMEHLSQTKLSNYIFRNKGDLTFENVSAEQGMTAKTSANGAAYADLDNDGDLDLIINNIGEKAQLYRNNAKTDSAHYLRIQLQDTGMNRNAIGATLLLETGSGGRQYAELFPVRGFLSTVEPVIHFGLGKDTSGIRLTVNWPDGRRSVYKRLPVDKKILLLARENNETPLAASPGEKKLFTDITATCDFPFRPRENLFVDFKHYYFVPWQLSRQGPRLATQDVNGDGLDDVFVGAPSGQAAMLCLQTADGRFIPAPSQPWQPDSLCEDVQPVFFDADGDGDPDLYVVSGGSEWKEGAEALRDRLYINNGKGVFSKVEGALPVMTTSKACVAVADFNRDGKPDLFVGGRLKPGAYGSSPDSYLLLNNSRKGKIGFTDVTNSAAAALRLCGMVTDACWTDVNVDSWPDLVLAGEWMPVRIFLNQKGRLVESSEALLTGKTGGLWTRVLPGDFDQDGRTDFLLGNLAPNTQFHAAAGQPMTLCINDYLKNGQQLPILNYFIQGTAYPYLSRDELTEPLPSLKKKFLKYAAYADATMHDIFSEEQMRGMKELAVQTLSNSWLRQQPDGKYVLLPLPVPAQFSAIQSFLQDDFDGDGKTEILAAGNFYPFRVQLGREDAGKGLLLIPGASGNFQTAGYSRLGVWLDGDVRDMVALKTAGRQKIIIISRNDDNIQIIKANP</sequence>
<name>A0A0E9MX09_9BACT</name>
<keyword evidence="1 4" id="KW-0732">Signal</keyword>
<gene>
    <name evidence="6" type="ORF">FPE01S_01_10510</name>
</gene>
<dbReference type="OrthoDB" id="600363at2"/>
<keyword evidence="2" id="KW-0677">Repeat</keyword>
<feature type="chain" id="PRO_5002429867" description="ASPIC/UnbV domain-containing protein" evidence="4">
    <location>
        <begin position="29"/>
        <end position="1117"/>
    </location>
</feature>
<dbReference type="EMBL" id="BBWV01000001">
    <property type="protein sequence ID" value="GAO42038.1"/>
    <property type="molecule type" value="Genomic_DNA"/>
</dbReference>
<evidence type="ECO:0000313" key="7">
    <source>
        <dbReference type="Proteomes" id="UP000033121"/>
    </source>
</evidence>
<accession>A0A0E9MX09</accession>
<dbReference type="InterPro" id="IPR027039">
    <property type="entry name" value="Crtac1"/>
</dbReference>
<protein>
    <recommendedName>
        <fullName evidence="5">ASPIC/UnbV domain-containing protein</fullName>
    </recommendedName>
</protein>
<dbReference type="Pfam" id="PF07593">
    <property type="entry name" value="UnbV_ASPIC"/>
    <property type="match status" value="1"/>
</dbReference>
<feature type="signal peptide" evidence="4">
    <location>
        <begin position="1"/>
        <end position="28"/>
    </location>
</feature>
<reference evidence="6 7" key="1">
    <citation type="submission" date="2015-04" db="EMBL/GenBank/DDBJ databases">
        <title>Whole genome shotgun sequence of Flavihumibacter petaseus NBRC 106054.</title>
        <authorList>
            <person name="Miyazawa S."/>
            <person name="Hosoyama A."/>
            <person name="Hashimoto M."/>
            <person name="Noguchi M."/>
            <person name="Tsuchikane K."/>
            <person name="Ohji S."/>
            <person name="Yamazoe A."/>
            <person name="Ichikawa N."/>
            <person name="Kimura A."/>
            <person name="Fujita N."/>
        </authorList>
    </citation>
    <scope>NUCLEOTIDE SEQUENCE [LARGE SCALE GENOMIC DNA]</scope>
    <source>
        <strain evidence="6 7">NBRC 106054</strain>
    </source>
</reference>
<organism evidence="6 7">
    <name type="scientific">Flavihumibacter petaseus NBRC 106054</name>
    <dbReference type="NCBI Taxonomy" id="1220578"/>
    <lineage>
        <taxon>Bacteria</taxon>
        <taxon>Pseudomonadati</taxon>
        <taxon>Bacteroidota</taxon>
        <taxon>Chitinophagia</taxon>
        <taxon>Chitinophagales</taxon>
        <taxon>Chitinophagaceae</taxon>
        <taxon>Flavihumibacter</taxon>
    </lineage>
</organism>
<evidence type="ECO:0000313" key="6">
    <source>
        <dbReference type="EMBL" id="GAO42038.1"/>
    </source>
</evidence>
<dbReference type="InterPro" id="IPR013517">
    <property type="entry name" value="FG-GAP"/>
</dbReference>
<dbReference type="InterPro" id="IPR013519">
    <property type="entry name" value="Int_alpha_beta-p"/>
</dbReference>
<proteinExistence type="predicted"/>
<dbReference type="InterPro" id="IPR028994">
    <property type="entry name" value="Integrin_alpha_N"/>
</dbReference>
<dbReference type="InterPro" id="IPR011519">
    <property type="entry name" value="UnbV_ASPIC"/>
</dbReference>
<dbReference type="PANTHER" id="PTHR16026:SF0">
    <property type="entry name" value="CARTILAGE ACIDIC PROTEIN 1"/>
    <property type="match status" value="1"/>
</dbReference>
<evidence type="ECO:0000256" key="1">
    <source>
        <dbReference type="ARBA" id="ARBA00022729"/>
    </source>
</evidence>
<dbReference type="Proteomes" id="UP000033121">
    <property type="component" value="Unassembled WGS sequence"/>
</dbReference>
<comment type="caution">
    <text evidence="6">The sequence shown here is derived from an EMBL/GenBank/DDBJ whole genome shotgun (WGS) entry which is preliminary data.</text>
</comment>
<evidence type="ECO:0000259" key="5">
    <source>
        <dbReference type="Pfam" id="PF07593"/>
    </source>
</evidence>
<dbReference type="Pfam" id="PF01839">
    <property type="entry name" value="FG-GAP"/>
    <property type="match status" value="1"/>
</dbReference>
<keyword evidence="3" id="KW-0325">Glycoprotein</keyword>
<dbReference type="Pfam" id="PF13517">
    <property type="entry name" value="FG-GAP_3"/>
    <property type="match status" value="5"/>
</dbReference>